<dbReference type="Proteomes" id="UP000306102">
    <property type="component" value="Unassembled WGS sequence"/>
</dbReference>
<proteinExistence type="predicted"/>
<reference evidence="2 3" key="1">
    <citation type="journal article" date="2018" name="Proc. Natl. Acad. Sci. U.S.A.">
        <title>Draft genome sequence of Camellia sinensis var. sinensis provides insights into the evolution of the tea genome and tea quality.</title>
        <authorList>
            <person name="Wei C."/>
            <person name="Yang H."/>
            <person name="Wang S."/>
            <person name="Zhao J."/>
            <person name="Liu C."/>
            <person name="Gao L."/>
            <person name="Xia E."/>
            <person name="Lu Y."/>
            <person name="Tai Y."/>
            <person name="She G."/>
            <person name="Sun J."/>
            <person name="Cao H."/>
            <person name="Tong W."/>
            <person name="Gao Q."/>
            <person name="Li Y."/>
            <person name="Deng W."/>
            <person name="Jiang X."/>
            <person name="Wang W."/>
            <person name="Chen Q."/>
            <person name="Zhang S."/>
            <person name="Li H."/>
            <person name="Wu J."/>
            <person name="Wang P."/>
            <person name="Li P."/>
            <person name="Shi C."/>
            <person name="Zheng F."/>
            <person name="Jian J."/>
            <person name="Huang B."/>
            <person name="Shan D."/>
            <person name="Shi M."/>
            <person name="Fang C."/>
            <person name="Yue Y."/>
            <person name="Li F."/>
            <person name="Li D."/>
            <person name="Wei S."/>
            <person name="Han B."/>
            <person name="Jiang C."/>
            <person name="Yin Y."/>
            <person name="Xia T."/>
            <person name="Zhang Z."/>
            <person name="Bennetzen J.L."/>
            <person name="Zhao S."/>
            <person name="Wan X."/>
        </authorList>
    </citation>
    <scope>NUCLEOTIDE SEQUENCE [LARGE SCALE GENOMIC DNA]</scope>
    <source>
        <strain evidence="3">cv. Shuchazao</strain>
        <tissue evidence="2">Leaf</tissue>
    </source>
</reference>
<keyword evidence="3" id="KW-1185">Reference proteome</keyword>
<dbReference type="AlphaFoldDB" id="A0A4S4ETN6"/>
<feature type="transmembrane region" description="Helical" evidence="1">
    <location>
        <begin position="131"/>
        <end position="150"/>
    </location>
</feature>
<feature type="transmembrane region" description="Helical" evidence="1">
    <location>
        <begin position="162"/>
        <end position="186"/>
    </location>
</feature>
<name>A0A4S4ETN6_CAMSN</name>
<keyword evidence="1" id="KW-0472">Membrane</keyword>
<keyword evidence="1" id="KW-0812">Transmembrane</keyword>
<evidence type="ECO:0000313" key="3">
    <source>
        <dbReference type="Proteomes" id="UP000306102"/>
    </source>
</evidence>
<sequence length="233" mass="26813">MYFLITKNEAEDHLSKAVKLNPSLADAWLCLDRCGTLTGSRKDEKVSRQEYLKKMEQKKLKELRDDMEDEQYLFDGVKLIELEYGELRKLMLTCTIYCIWRERNARIFSPVGSPANVVVRKVESLVRSPGSVLWSCLIFSFIFRTLLFMYRYCPWMGVYGSLLVVESVAPLVWLCWCCCLLSAVCYHTDFGLSWEALQDERINGGAFIGTDGLQFPHKLIPVSFNLAMSLMSV</sequence>
<evidence type="ECO:0000313" key="2">
    <source>
        <dbReference type="EMBL" id="THG19795.1"/>
    </source>
</evidence>
<dbReference type="EMBL" id="SDRB02002267">
    <property type="protein sequence ID" value="THG19795.1"/>
    <property type="molecule type" value="Genomic_DNA"/>
</dbReference>
<gene>
    <name evidence="2" type="ORF">TEA_000035</name>
</gene>
<dbReference type="InterPro" id="IPR011990">
    <property type="entry name" value="TPR-like_helical_dom_sf"/>
</dbReference>
<accession>A0A4S4ETN6</accession>
<comment type="caution">
    <text evidence="2">The sequence shown here is derived from an EMBL/GenBank/DDBJ whole genome shotgun (WGS) entry which is preliminary data.</text>
</comment>
<protein>
    <submittedName>
        <fullName evidence="2">Uncharacterized protein</fullName>
    </submittedName>
</protein>
<evidence type="ECO:0000256" key="1">
    <source>
        <dbReference type="SAM" id="Phobius"/>
    </source>
</evidence>
<dbReference type="Gene3D" id="1.25.40.10">
    <property type="entry name" value="Tetratricopeptide repeat domain"/>
    <property type="match status" value="1"/>
</dbReference>
<keyword evidence="1" id="KW-1133">Transmembrane helix</keyword>
<organism evidence="2 3">
    <name type="scientific">Camellia sinensis var. sinensis</name>
    <name type="common">China tea</name>
    <dbReference type="NCBI Taxonomy" id="542762"/>
    <lineage>
        <taxon>Eukaryota</taxon>
        <taxon>Viridiplantae</taxon>
        <taxon>Streptophyta</taxon>
        <taxon>Embryophyta</taxon>
        <taxon>Tracheophyta</taxon>
        <taxon>Spermatophyta</taxon>
        <taxon>Magnoliopsida</taxon>
        <taxon>eudicotyledons</taxon>
        <taxon>Gunneridae</taxon>
        <taxon>Pentapetalae</taxon>
        <taxon>asterids</taxon>
        <taxon>Ericales</taxon>
        <taxon>Theaceae</taxon>
        <taxon>Camellia</taxon>
    </lineage>
</organism>
<dbReference type="STRING" id="542762.A0A4S4ETN6"/>